<dbReference type="InterPro" id="IPR000843">
    <property type="entry name" value="HTH_LacI"/>
</dbReference>
<feature type="domain" description="HTH lacI-type" evidence="4">
    <location>
        <begin position="18"/>
        <end position="72"/>
    </location>
</feature>
<dbReference type="SUPFAM" id="SSF53822">
    <property type="entry name" value="Periplasmic binding protein-like I"/>
    <property type="match status" value="1"/>
</dbReference>
<keyword evidence="1" id="KW-0805">Transcription regulation</keyword>
<gene>
    <name evidence="5" type="ORF">ABENE_21965</name>
</gene>
<dbReference type="PANTHER" id="PTHR30146">
    <property type="entry name" value="LACI-RELATED TRANSCRIPTIONAL REPRESSOR"/>
    <property type="match status" value="1"/>
</dbReference>
<dbReference type="eggNOG" id="COG1609">
    <property type="taxonomic scope" value="Bacteria"/>
</dbReference>
<keyword evidence="3" id="KW-0804">Transcription</keyword>
<dbReference type="GO" id="GO:0000976">
    <property type="term" value="F:transcription cis-regulatory region binding"/>
    <property type="evidence" value="ECO:0007669"/>
    <property type="project" value="TreeGrafter"/>
</dbReference>
<accession>V4P2P6</accession>
<dbReference type="STRING" id="1121022.GCA_000376105_04373"/>
<keyword evidence="6" id="KW-1185">Reference proteome</keyword>
<protein>
    <recommendedName>
        <fullName evidence="4">HTH lacI-type domain-containing protein</fullName>
    </recommendedName>
</protein>
<dbReference type="InterPro" id="IPR046335">
    <property type="entry name" value="LacI/GalR-like_sensor"/>
</dbReference>
<keyword evidence="2" id="KW-0238">DNA-binding</keyword>
<dbReference type="PANTHER" id="PTHR30146:SF2">
    <property type="entry name" value="HTH-TYPE TRANSCRIPTIONAL REGULATOR GNTR"/>
    <property type="match status" value="1"/>
</dbReference>
<dbReference type="Pfam" id="PF00356">
    <property type="entry name" value="LacI"/>
    <property type="match status" value="1"/>
</dbReference>
<dbReference type="Pfam" id="PF13377">
    <property type="entry name" value="Peripla_BP_3"/>
    <property type="match status" value="1"/>
</dbReference>
<comment type="caution">
    <text evidence="5">The sequence shown here is derived from an EMBL/GenBank/DDBJ whole genome shotgun (WGS) entry which is preliminary data.</text>
</comment>
<dbReference type="CDD" id="cd01392">
    <property type="entry name" value="HTH_LacI"/>
    <property type="match status" value="1"/>
</dbReference>
<name>V4P2P6_9CAUL</name>
<dbReference type="Gene3D" id="1.10.260.40">
    <property type="entry name" value="lambda repressor-like DNA-binding domains"/>
    <property type="match status" value="1"/>
</dbReference>
<dbReference type="Gene3D" id="3.40.50.2300">
    <property type="match status" value="2"/>
</dbReference>
<dbReference type="SUPFAM" id="SSF47413">
    <property type="entry name" value="lambda repressor-like DNA-binding domains"/>
    <property type="match status" value="1"/>
</dbReference>
<dbReference type="CDD" id="cd01575">
    <property type="entry name" value="PBP1_GntR"/>
    <property type="match status" value="1"/>
</dbReference>
<evidence type="ECO:0000256" key="2">
    <source>
        <dbReference type="ARBA" id="ARBA00023125"/>
    </source>
</evidence>
<proteinExistence type="predicted"/>
<dbReference type="SMART" id="SM00354">
    <property type="entry name" value="HTH_LACI"/>
    <property type="match status" value="1"/>
</dbReference>
<dbReference type="EMBL" id="AWGB01000089">
    <property type="protein sequence ID" value="ESQ81459.1"/>
    <property type="molecule type" value="Genomic_DNA"/>
</dbReference>
<evidence type="ECO:0000313" key="6">
    <source>
        <dbReference type="Proteomes" id="UP000017837"/>
    </source>
</evidence>
<reference evidence="5 6" key="1">
    <citation type="journal article" date="2014" name="Nature">
        <title>Sequential evolution of bacterial morphology by co-option of a developmental regulator.</title>
        <authorList>
            <person name="Jiang C."/>
            <person name="Brown P.J."/>
            <person name="Ducret A."/>
            <person name="Brun Y.V."/>
        </authorList>
    </citation>
    <scope>NUCLEOTIDE SEQUENCE [LARGE SCALE GENOMIC DNA]</scope>
    <source>
        <strain evidence="5 6">DSM 16100</strain>
    </source>
</reference>
<dbReference type="PROSITE" id="PS50932">
    <property type="entry name" value="HTH_LACI_2"/>
    <property type="match status" value="1"/>
</dbReference>
<organism evidence="5 6">
    <name type="scientific">Asticcacaulis benevestitus DSM 16100 = ATCC BAA-896</name>
    <dbReference type="NCBI Taxonomy" id="1121022"/>
    <lineage>
        <taxon>Bacteria</taxon>
        <taxon>Pseudomonadati</taxon>
        <taxon>Pseudomonadota</taxon>
        <taxon>Alphaproteobacteria</taxon>
        <taxon>Caulobacterales</taxon>
        <taxon>Caulobacteraceae</taxon>
        <taxon>Asticcacaulis</taxon>
    </lineage>
</organism>
<dbReference type="Proteomes" id="UP000017837">
    <property type="component" value="Unassembled WGS sequence"/>
</dbReference>
<dbReference type="InterPro" id="IPR028082">
    <property type="entry name" value="Peripla_BP_I"/>
</dbReference>
<dbReference type="AlphaFoldDB" id="V4P2P6"/>
<dbReference type="InterPro" id="IPR010982">
    <property type="entry name" value="Lambda_DNA-bd_dom_sf"/>
</dbReference>
<sequence length="345" mass="37441">MIDSKPKGRARASSTGRATLDDIAVKLGISSITVSRAFRHPGKVADELRERIVKVADDLGYVRNRAASALASARSMNIAVIIPSLGNAVFVDILNGIEKVLRPRGYQMLLGVSHYSSEEEAALVRAYLAFDPDGIILPSLNYRDSTRRLLERAGKPVVHLMELSDQPNIHCVGFSQEAAGKAMTEHLLAKGYKRIAFIASQLDSRTLARGRGYRDTLVEAGLYDPKREVMVPDPSSIALGGRLLERLLQQAPDTDAVFFCNDDLAQGGLFECARRKIAVPSQLAVAGFNDLSASASTVPSLTTVATPRFDIGTQGANMLLALIEHQKVSHSSIDLGFDLKRREST</sequence>
<evidence type="ECO:0000313" key="5">
    <source>
        <dbReference type="EMBL" id="ESQ81459.1"/>
    </source>
</evidence>
<evidence type="ECO:0000256" key="1">
    <source>
        <dbReference type="ARBA" id="ARBA00023015"/>
    </source>
</evidence>
<dbReference type="RefSeq" id="WP_018084056.1">
    <property type="nucleotide sequence ID" value="NZ_AQWM01000059.1"/>
</dbReference>
<dbReference type="GO" id="GO:0003700">
    <property type="term" value="F:DNA-binding transcription factor activity"/>
    <property type="evidence" value="ECO:0007669"/>
    <property type="project" value="TreeGrafter"/>
</dbReference>
<evidence type="ECO:0000256" key="3">
    <source>
        <dbReference type="ARBA" id="ARBA00023163"/>
    </source>
</evidence>
<evidence type="ECO:0000259" key="4">
    <source>
        <dbReference type="PROSITE" id="PS50932"/>
    </source>
</evidence>
<dbReference type="PATRIC" id="fig|1121022.4.peg.4499"/>